<feature type="non-terminal residue" evidence="2">
    <location>
        <position position="1"/>
    </location>
</feature>
<name>A0A383ERM7_9ZZZZ</name>
<evidence type="ECO:0000259" key="1">
    <source>
        <dbReference type="Pfam" id="PF01863"/>
    </source>
</evidence>
<dbReference type="Gene3D" id="3.30.2010.10">
    <property type="entry name" value="Metalloproteases ('zincins'), catalytic domain"/>
    <property type="match status" value="1"/>
</dbReference>
<protein>
    <recommendedName>
        <fullName evidence="1">YgjP-like metallopeptidase domain-containing protein</fullName>
    </recommendedName>
</protein>
<sequence>QVMDGFAFPVEVVRTDRKRSASIYLEGDLVKVRVPKTLSDTRIRDLINKRTPWIKKKLKEWSEKPVSKPKEYVSGETFPYLGRNYRLKVISGNTPSIKLKNGYLQTIVEKTDKNPQATIRSLLEDWYRSHAELRLAEKTKRWAKIVGVAPRSVSIKNYKSRWGSCAINGDIAYNWRVILAPHRIVDYVVIHELCHLLEHSHSPKYWKHVEKYFPDWKDCRGWLRNNSIV</sequence>
<dbReference type="CDD" id="cd07344">
    <property type="entry name" value="M48_yhfN_like"/>
    <property type="match status" value="1"/>
</dbReference>
<evidence type="ECO:0000313" key="2">
    <source>
        <dbReference type="EMBL" id="SVE59279.1"/>
    </source>
</evidence>
<dbReference type="AlphaFoldDB" id="A0A383ERM7"/>
<feature type="non-terminal residue" evidence="2">
    <location>
        <position position="229"/>
    </location>
</feature>
<organism evidence="2">
    <name type="scientific">marine metagenome</name>
    <dbReference type="NCBI Taxonomy" id="408172"/>
    <lineage>
        <taxon>unclassified sequences</taxon>
        <taxon>metagenomes</taxon>
        <taxon>ecological metagenomes</taxon>
    </lineage>
</organism>
<gene>
    <name evidence="2" type="ORF">METZ01_LOCUS512133</name>
</gene>
<dbReference type="PANTHER" id="PTHR30399">
    <property type="entry name" value="UNCHARACTERIZED PROTEIN YGJP"/>
    <property type="match status" value="1"/>
</dbReference>
<proteinExistence type="predicted"/>
<dbReference type="InterPro" id="IPR053136">
    <property type="entry name" value="UTP_pyrophosphatase-like"/>
</dbReference>
<dbReference type="PANTHER" id="PTHR30399:SF1">
    <property type="entry name" value="UTP PYROPHOSPHATASE"/>
    <property type="match status" value="1"/>
</dbReference>
<feature type="domain" description="YgjP-like metallopeptidase" evidence="1">
    <location>
        <begin position="21"/>
        <end position="225"/>
    </location>
</feature>
<dbReference type="Pfam" id="PF01863">
    <property type="entry name" value="YgjP-like"/>
    <property type="match status" value="1"/>
</dbReference>
<dbReference type="EMBL" id="UINC01228104">
    <property type="protein sequence ID" value="SVE59279.1"/>
    <property type="molecule type" value="Genomic_DNA"/>
</dbReference>
<reference evidence="2" key="1">
    <citation type="submission" date="2018-05" db="EMBL/GenBank/DDBJ databases">
        <authorList>
            <person name="Lanie J.A."/>
            <person name="Ng W.-L."/>
            <person name="Kazmierczak K.M."/>
            <person name="Andrzejewski T.M."/>
            <person name="Davidsen T.M."/>
            <person name="Wayne K.J."/>
            <person name="Tettelin H."/>
            <person name="Glass J.I."/>
            <person name="Rusch D."/>
            <person name="Podicherti R."/>
            <person name="Tsui H.-C.T."/>
            <person name="Winkler M.E."/>
        </authorList>
    </citation>
    <scope>NUCLEOTIDE SEQUENCE</scope>
</reference>
<accession>A0A383ERM7</accession>
<dbReference type="InterPro" id="IPR002725">
    <property type="entry name" value="YgjP-like_metallopeptidase"/>
</dbReference>